<feature type="transmembrane region" description="Helical" evidence="1">
    <location>
        <begin position="66"/>
        <end position="91"/>
    </location>
</feature>
<reference evidence="3 4" key="1">
    <citation type="submission" date="2017-10" db="EMBL/GenBank/DDBJ databases">
        <title>Whole genome of Pedobacter ginsengisoli T01R-27 isolated from tomato rhizosphere.</title>
        <authorList>
            <person name="Weon H.-Y."/>
            <person name="Lee S.A."/>
            <person name="Sang M.K."/>
            <person name="Song J."/>
        </authorList>
    </citation>
    <scope>NUCLEOTIDE SEQUENCE [LARGE SCALE GENOMIC DNA]</scope>
    <source>
        <strain evidence="3 4">T01R-27</strain>
    </source>
</reference>
<dbReference type="PROSITE" id="PS50930">
    <property type="entry name" value="HTH_LYTTR"/>
    <property type="match status" value="1"/>
</dbReference>
<dbReference type="EMBL" id="CP024091">
    <property type="protein sequence ID" value="ATP59069.1"/>
    <property type="molecule type" value="Genomic_DNA"/>
</dbReference>
<evidence type="ECO:0000259" key="2">
    <source>
        <dbReference type="PROSITE" id="PS50930"/>
    </source>
</evidence>
<feature type="transmembrane region" description="Helical" evidence="1">
    <location>
        <begin position="139"/>
        <end position="160"/>
    </location>
</feature>
<dbReference type="InterPro" id="IPR007492">
    <property type="entry name" value="LytTR_DNA-bd_dom"/>
</dbReference>
<dbReference type="Proteomes" id="UP000223749">
    <property type="component" value="Chromosome"/>
</dbReference>
<dbReference type="SMART" id="SM00850">
    <property type="entry name" value="LytTR"/>
    <property type="match status" value="1"/>
</dbReference>
<dbReference type="Gene3D" id="2.40.50.1020">
    <property type="entry name" value="LytTr DNA-binding domain"/>
    <property type="match status" value="1"/>
</dbReference>
<feature type="transmembrane region" description="Helical" evidence="1">
    <location>
        <begin position="103"/>
        <end position="124"/>
    </location>
</feature>
<name>A0A2D1UBW1_9SPHI</name>
<evidence type="ECO:0000256" key="1">
    <source>
        <dbReference type="SAM" id="Phobius"/>
    </source>
</evidence>
<protein>
    <recommendedName>
        <fullName evidence="2">HTH LytTR-type domain-containing protein</fullName>
    </recommendedName>
</protein>
<dbReference type="RefSeq" id="WP_099440941.1">
    <property type="nucleotide sequence ID" value="NZ_CP024091.1"/>
</dbReference>
<feature type="transmembrane region" description="Helical" evidence="1">
    <location>
        <begin position="33"/>
        <end position="54"/>
    </location>
</feature>
<dbReference type="GO" id="GO:0003677">
    <property type="term" value="F:DNA binding"/>
    <property type="evidence" value="ECO:0007669"/>
    <property type="project" value="InterPro"/>
</dbReference>
<gene>
    <name evidence="3" type="ORF">CPT03_22695</name>
</gene>
<evidence type="ECO:0000313" key="4">
    <source>
        <dbReference type="Proteomes" id="UP000223749"/>
    </source>
</evidence>
<sequence length="304" mass="34736">MARTTPLSVNYTVLKSALDRPFLILNSSVNKTIFIALVTVISLLFMYTFVPFNINRWYEDASKLDLFKIFSIFSLAGTLTLLFTQFGLWKLLHIKHLSYGQYFFWFLGEIVLLTFAIMGCDWVLNNHPELSVSNYLDTFNYTILIAIPPYVISLLILFGVQQNKLAYNLSLVATEHKALSDNLLIEDENGKIILTLHPNNVLFFKSEDNYVDVHYLLGGEVKTELIRTTLKKIESTCSYSGLIRVHRSYTINIKTVSSSKKTHKGYVLQFDPLPDLQIPVSASHQKQFEQYLNNTTSTLPSTPL</sequence>
<accession>A0A2D1UBW1</accession>
<organism evidence="3 4">
    <name type="scientific">Pedobacter ginsengisoli</name>
    <dbReference type="NCBI Taxonomy" id="363852"/>
    <lineage>
        <taxon>Bacteria</taxon>
        <taxon>Pseudomonadati</taxon>
        <taxon>Bacteroidota</taxon>
        <taxon>Sphingobacteriia</taxon>
        <taxon>Sphingobacteriales</taxon>
        <taxon>Sphingobacteriaceae</taxon>
        <taxon>Pedobacter</taxon>
    </lineage>
</organism>
<keyword evidence="1" id="KW-1133">Transmembrane helix</keyword>
<dbReference type="Pfam" id="PF04397">
    <property type="entry name" value="LytTR"/>
    <property type="match status" value="1"/>
</dbReference>
<evidence type="ECO:0000313" key="3">
    <source>
        <dbReference type="EMBL" id="ATP59069.1"/>
    </source>
</evidence>
<proteinExistence type="predicted"/>
<keyword evidence="1" id="KW-0812">Transmembrane</keyword>
<keyword evidence="1" id="KW-0472">Membrane</keyword>
<feature type="domain" description="HTH LytTR-type" evidence="2">
    <location>
        <begin position="193"/>
        <end position="294"/>
    </location>
</feature>
<keyword evidence="4" id="KW-1185">Reference proteome</keyword>
<dbReference type="OrthoDB" id="1118393at2"/>
<dbReference type="KEGG" id="pgs:CPT03_22695"/>
<dbReference type="AlphaFoldDB" id="A0A2D1UBW1"/>